<evidence type="ECO:0000256" key="3">
    <source>
        <dbReference type="SAM" id="MobiDB-lite"/>
    </source>
</evidence>
<evidence type="ECO:0000259" key="4">
    <source>
        <dbReference type="Pfam" id="PF04082"/>
    </source>
</evidence>
<dbReference type="Pfam" id="PF04082">
    <property type="entry name" value="Fungal_trans"/>
    <property type="match status" value="1"/>
</dbReference>
<dbReference type="PANTHER" id="PTHR31001:SF40">
    <property type="entry name" value="ZN(II)2CYS6 TRANSCRIPTION FACTOR (EUROFUNG)"/>
    <property type="match status" value="1"/>
</dbReference>
<feature type="domain" description="Xylanolytic transcriptional activator regulatory" evidence="4">
    <location>
        <begin position="165"/>
        <end position="399"/>
    </location>
</feature>
<comment type="subcellular location">
    <subcellularLocation>
        <location evidence="1">Nucleus</location>
    </subcellularLocation>
</comment>
<feature type="region of interest" description="Disordered" evidence="3">
    <location>
        <begin position="56"/>
        <end position="98"/>
    </location>
</feature>
<dbReference type="EMBL" id="JAVRRA010000045">
    <property type="protein sequence ID" value="KAK5295345.1"/>
    <property type="molecule type" value="Genomic_DNA"/>
</dbReference>
<feature type="region of interest" description="Disordered" evidence="3">
    <location>
        <begin position="1"/>
        <end position="20"/>
    </location>
</feature>
<evidence type="ECO:0000256" key="2">
    <source>
        <dbReference type="ARBA" id="ARBA00023242"/>
    </source>
</evidence>
<dbReference type="InterPro" id="IPR007219">
    <property type="entry name" value="XnlR_reg_dom"/>
</dbReference>
<evidence type="ECO:0000313" key="6">
    <source>
        <dbReference type="Proteomes" id="UP001357485"/>
    </source>
</evidence>
<gene>
    <name evidence="5" type="ORF">LTR16_001043</name>
</gene>
<dbReference type="InterPro" id="IPR050613">
    <property type="entry name" value="Sec_Metabolite_Reg"/>
</dbReference>
<dbReference type="CDD" id="cd12148">
    <property type="entry name" value="fungal_TF_MHR"/>
    <property type="match status" value="1"/>
</dbReference>
<name>A0ABR0M8S3_9PEZI</name>
<accession>A0ABR0M8S3</accession>
<evidence type="ECO:0000313" key="5">
    <source>
        <dbReference type="EMBL" id="KAK5295345.1"/>
    </source>
</evidence>
<keyword evidence="6" id="KW-1185">Reference proteome</keyword>
<feature type="compositionally biased region" description="Polar residues" evidence="3">
    <location>
        <begin position="56"/>
        <end position="85"/>
    </location>
</feature>
<dbReference type="PANTHER" id="PTHR31001">
    <property type="entry name" value="UNCHARACTERIZED TRANSCRIPTIONAL REGULATORY PROTEIN"/>
    <property type="match status" value="1"/>
</dbReference>
<protein>
    <recommendedName>
        <fullName evidence="4">Xylanolytic transcriptional activator regulatory domain-containing protein</fullName>
    </recommendedName>
</protein>
<evidence type="ECO:0000256" key="1">
    <source>
        <dbReference type="ARBA" id="ARBA00004123"/>
    </source>
</evidence>
<keyword evidence="2" id="KW-0539">Nucleus</keyword>
<dbReference type="Proteomes" id="UP001357485">
    <property type="component" value="Unassembled WGS sequence"/>
</dbReference>
<organism evidence="5 6">
    <name type="scientific">Cryomyces antarcticus</name>
    <dbReference type="NCBI Taxonomy" id="329879"/>
    <lineage>
        <taxon>Eukaryota</taxon>
        <taxon>Fungi</taxon>
        <taxon>Dikarya</taxon>
        <taxon>Ascomycota</taxon>
        <taxon>Pezizomycotina</taxon>
        <taxon>Dothideomycetes</taxon>
        <taxon>Dothideomycetes incertae sedis</taxon>
        <taxon>Cryomyces</taxon>
    </lineage>
</organism>
<comment type="caution">
    <text evidence="5">The sequence shown here is derived from an EMBL/GenBank/DDBJ whole genome shotgun (WGS) entry which is preliminary data.</text>
</comment>
<reference evidence="5 6" key="1">
    <citation type="submission" date="2023-08" db="EMBL/GenBank/DDBJ databases">
        <title>Black Yeasts Isolated from many extreme environments.</title>
        <authorList>
            <person name="Coleine C."/>
            <person name="Stajich J.E."/>
            <person name="Selbmann L."/>
        </authorList>
    </citation>
    <scope>NUCLEOTIDE SEQUENCE [LARGE SCALE GENOMIC DNA]</scope>
    <source>
        <strain evidence="5 6">CCFEE 536</strain>
    </source>
</reference>
<sequence>MTPRRTPLEQPPPSRGTTNEELVARVQNLEELLRGHVSMGSLSNVVVSGQQLTPITPATDATSYQSSADEPSNRPGTSSATTCFQPSLGVGRLSRTESGHVRYEPRASSWSSVLNDSSVAVPITNLDDASANEPYSYPFSRGPLTTVEDLLVALPPFQQCNKLKDVFFQVFSPLFHVLHDPTFDADYRRFQSNPESVSLSWLALLFVILSISVTALEDSSPLLHDLGRKSSSTENVAFLSSRYRAAAMQCLEADYYLWRHTMQTLQALILMIYGINHTHGQTWALLGMTYNIALALGCHVDPDNFGLDVVQCEERRRCWAGLMMLYTVQNSCMGNVDVHCIQQSVRLPANVNDDQLVGETVPPDSDGPTQMSYILFKFRLYNLCSKICENMFGPRQPSYRAIMILDQEIAREQEDWNARYLADSQSGPLPVHQVVHLNILYGYSHQLFLLLHRPAFTNASSCADPDEVRNSRNRCLDSARGLLGIHIMLEESPEFSPFRWYNQGLGSFHAFHAAVVLVVVLATADDSIQYHDTTQVLENSVRIFERMASRSRVCAKAAPVLRCLLSAAIDTRRDPLVAFSHTTQMDGLVDRLQPQQWLNPAAMSWNEWDFLLDNDTFQQPITA</sequence>
<proteinExistence type="predicted"/>